<organism evidence="2 3">
    <name type="scientific">Acinetobacter pecorum</name>
    <dbReference type="NCBI Taxonomy" id="2762215"/>
    <lineage>
        <taxon>Bacteria</taxon>
        <taxon>Pseudomonadati</taxon>
        <taxon>Pseudomonadota</taxon>
        <taxon>Gammaproteobacteria</taxon>
        <taxon>Moraxellales</taxon>
        <taxon>Moraxellaceae</taxon>
        <taxon>Acinetobacter</taxon>
    </lineage>
</organism>
<keyword evidence="1" id="KW-0732">Signal</keyword>
<keyword evidence="3" id="KW-1185">Reference proteome</keyword>
<dbReference type="RefSeq" id="WP_064094498.1">
    <property type="nucleotide sequence ID" value="NZ_JACSPT010000028.1"/>
</dbReference>
<proteinExistence type="predicted"/>
<comment type="caution">
    <text evidence="2">The sequence shown here is derived from an EMBL/GenBank/DDBJ whole genome shotgun (WGS) entry which is preliminary data.</text>
</comment>
<accession>A0ABR8W0L6</accession>
<reference evidence="2 3" key="1">
    <citation type="submission" date="2020-08" db="EMBL/GenBank/DDBJ databases">
        <title>A Genomic Blueprint of the Chicken Gut Microbiome.</title>
        <authorList>
            <person name="Gilroy R."/>
            <person name="Ravi A."/>
            <person name="Getino M."/>
            <person name="Pursley I."/>
            <person name="Horton D.L."/>
            <person name="Alikhan N.-F."/>
            <person name="Baker D."/>
            <person name="Gharbi K."/>
            <person name="Hall N."/>
            <person name="Watson M."/>
            <person name="Adriaenssens E.M."/>
            <person name="Foster-Nyarko E."/>
            <person name="Jarju S."/>
            <person name="Secka A."/>
            <person name="Antonio M."/>
            <person name="Oren A."/>
            <person name="Chaudhuri R."/>
            <person name="La Ragione R.M."/>
            <person name="Hildebrand F."/>
            <person name="Pallen M.J."/>
        </authorList>
    </citation>
    <scope>NUCLEOTIDE SEQUENCE [LARGE SCALE GENOMIC DNA]</scope>
    <source>
        <strain evidence="2 3">Sa1BUA6</strain>
    </source>
</reference>
<feature type="signal peptide" evidence="1">
    <location>
        <begin position="1"/>
        <end position="23"/>
    </location>
</feature>
<gene>
    <name evidence="2" type="ORF">H9629_14630</name>
</gene>
<evidence type="ECO:0000313" key="3">
    <source>
        <dbReference type="Proteomes" id="UP000621930"/>
    </source>
</evidence>
<evidence type="ECO:0000256" key="1">
    <source>
        <dbReference type="SAM" id="SignalP"/>
    </source>
</evidence>
<dbReference type="Proteomes" id="UP000621930">
    <property type="component" value="Unassembled WGS sequence"/>
</dbReference>
<protein>
    <submittedName>
        <fullName evidence="2">Uncharacterized protein</fullName>
    </submittedName>
</protein>
<sequence>MNNTIKTLALSVTLLSGAGMAYAADGDTNVEVNSGLQATLDSISQQVENGSALNLAVNTADVDASVTLDATATATREVADAVGSIEGSIETTAMGAANTGSISIEQGNFNKVVSNVSDETSNYDFSEATSAMNNSETLEELTEVADTSDVSETVSSSLSTNYSEEINQTLSNYSVANIAYNAGAVNASVDVLTGGTESSINNSIKTTAMGAVNTGSITVTVK</sequence>
<feature type="chain" id="PRO_5046657868" evidence="1">
    <location>
        <begin position="24"/>
        <end position="222"/>
    </location>
</feature>
<name>A0ABR8W0L6_9GAMM</name>
<evidence type="ECO:0000313" key="2">
    <source>
        <dbReference type="EMBL" id="MBD8010561.1"/>
    </source>
</evidence>
<dbReference type="EMBL" id="JACSPT010000028">
    <property type="protein sequence ID" value="MBD8010561.1"/>
    <property type="molecule type" value="Genomic_DNA"/>
</dbReference>